<comment type="caution">
    <text evidence="1">The sequence shown here is derived from an EMBL/GenBank/DDBJ whole genome shotgun (WGS) entry which is preliminary data.</text>
</comment>
<dbReference type="RefSeq" id="WP_241936329.1">
    <property type="nucleotide sequence ID" value="NZ_JALBGC010000003.1"/>
</dbReference>
<evidence type="ECO:0000313" key="2">
    <source>
        <dbReference type="Proteomes" id="UP001139193"/>
    </source>
</evidence>
<accession>A0A9X2AFP3</accession>
<evidence type="ECO:0000313" key="1">
    <source>
        <dbReference type="EMBL" id="MCI1188062.1"/>
    </source>
</evidence>
<sequence length="219" mass="23395">MPSLPVPAAAPETSAPSAPAVASPRFLLKAGLQLTHLFYLPDHLGWQLVFPASLGFEYRLNPKFSLLARAEADIAAGRAPRGRRGGPQAPAAGAAFGLEARYYFNQSRARCAGAPAECWGNYVAFETSTDLSAAGRLRGGARSRKRGASSLTRFTPSAFVLVGTQHRGPGRHLLYDLSAGLGLEAPPPYAADATISRPWEMASQLNLRVYFSNSTRAPR</sequence>
<dbReference type="EMBL" id="JALBGC010000003">
    <property type="protein sequence ID" value="MCI1188062.1"/>
    <property type="molecule type" value="Genomic_DNA"/>
</dbReference>
<dbReference type="Proteomes" id="UP001139193">
    <property type="component" value="Unassembled WGS sequence"/>
</dbReference>
<keyword evidence="2" id="KW-1185">Reference proteome</keyword>
<dbReference type="AlphaFoldDB" id="A0A9X2AFP3"/>
<organism evidence="1 2">
    <name type="scientific">Hymenobacter cyanobacteriorum</name>
    <dbReference type="NCBI Taxonomy" id="2926463"/>
    <lineage>
        <taxon>Bacteria</taxon>
        <taxon>Pseudomonadati</taxon>
        <taxon>Bacteroidota</taxon>
        <taxon>Cytophagia</taxon>
        <taxon>Cytophagales</taxon>
        <taxon>Hymenobacteraceae</taxon>
        <taxon>Hymenobacter</taxon>
    </lineage>
</organism>
<gene>
    <name evidence="1" type="ORF">MON38_11580</name>
</gene>
<name>A0A9X2AFP3_9BACT</name>
<protein>
    <submittedName>
        <fullName evidence="1">Uncharacterized protein</fullName>
    </submittedName>
</protein>
<reference evidence="1" key="1">
    <citation type="submission" date="2022-03" db="EMBL/GenBank/DDBJ databases">
        <title>Bacterial whole genome sequence for Hymenobacter sp. DH14.</title>
        <authorList>
            <person name="Le V."/>
        </authorList>
    </citation>
    <scope>NUCLEOTIDE SEQUENCE</scope>
    <source>
        <strain evidence="1">DH14</strain>
    </source>
</reference>
<proteinExistence type="predicted"/>